<name>A0A399RDE8_9PROT</name>
<evidence type="ECO:0000313" key="2">
    <source>
        <dbReference type="Proteomes" id="UP000266385"/>
    </source>
</evidence>
<reference evidence="1 2" key="1">
    <citation type="submission" date="2018-08" db="EMBL/GenBank/DDBJ databases">
        <title>Henriciella mobilis sp. nov., isolated from seawater.</title>
        <authorList>
            <person name="Cheng H."/>
            <person name="Wu Y.-H."/>
            <person name="Xu X.-W."/>
            <person name="Guo L.-L."/>
        </authorList>
    </citation>
    <scope>NUCLEOTIDE SEQUENCE [LARGE SCALE GENOMIC DNA]</scope>
    <source>
        <strain evidence="1 2">JN25</strain>
    </source>
</reference>
<dbReference type="Proteomes" id="UP000266385">
    <property type="component" value="Unassembled WGS sequence"/>
</dbReference>
<sequence>MSADGMIWSAEAALERAVLVALRADADVQAIFGNPARIFDDETPEPAFPYAELERHEVEGRGSAGAAGHAHTLSFAIHARDGGRAAAKEASGALRAACERMALTLSGQRVVLIQPVYSDVLRAPDLRSFRGLLRVRIITEEAT</sequence>
<protein>
    <submittedName>
        <fullName evidence="1">DUF3168 domain-containing protein</fullName>
    </submittedName>
</protein>
<organism evidence="1 2">
    <name type="scientific">Henriciella mobilis</name>
    <dbReference type="NCBI Taxonomy" id="2305467"/>
    <lineage>
        <taxon>Bacteria</taxon>
        <taxon>Pseudomonadati</taxon>
        <taxon>Pseudomonadota</taxon>
        <taxon>Alphaproteobacteria</taxon>
        <taxon>Hyphomonadales</taxon>
        <taxon>Hyphomonadaceae</taxon>
        <taxon>Henriciella</taxon>
    </lineage>
</organism>
<evidence type="ECO:0000313" key="1">
    <source>
        <dbReference type="EMBL" id="RIJ28501.1"/>
    </source>
</evidence>
<dbReference type="EMBL" id="QWFX01000013">
    <property type="protein sequence ID" value="RIJ28501.1"/>
    <property type="molecule type" value="Genomic_DNA"/>
</dbReference>
<dbReference type="AlphaFoldDB" id="A0A399RDE8"/>
<dbReference type="RefSeq" id="WP_119377036.1">
    <property type="nucleotide sequence ID" value="NZ_QWFX01000013.1"/>
</dbReference>
<comment type="caution">
    <text evidence="1">The sequence shown here is derived from an EMBL/GenBank/DDBJ whole genome shotgun (WGS) entry which is preliminary data.</text>
</comment>
<dbReference type="Pfam" id="PF11367">
    <property type="entry name" value="Tail_completion_gp17"/>
    <property type="match status" value="1"/>
</dbReference>
<dbReference type="InterPro" id="IPR021508">
    <property type="entry name" value="Gp17-like"/>
</dbReference>
<dbReference type="Gene3D" id="3.30.2000.30">
    <property type="match status" value="1"/>
</dbReference>
<dbReference type="OrthoDB" id="7630456at2"/>
<dbReference type="InterPro" id="IPR053745">
    <property type="entry name" value="Viral_Tail_Comp_sf"/>
</dbReference>
<keyword evidence="2" id="KW-1185">Reference proteome</keyword>
<proteinExistence type="predicted"/>
<accession>A0A399RDE8</accession>
<gene>
    <name evidence="1" type="ORF">D1223_14070</name>
</gene>